<organism evidence="2 3">
    <name type="scientific">Acetobacteroides hydrogenigenes</name>
    <dbReference type="NCBI Taxonomy" id="979970"/>
    <lineage>
        <taxon>Bacteria</taxon>
        <taxon>Pseudomonadati</taxon>
        <taxon>Bacteroidota</taxon>
        <taxon>Bacteroidia</taxon>
        <taxon>Bacteroidales</taxon>
        <taxon>Rikenellaceae</taxon>
        <taxon>Acetobacteroides</taxon>
    </lineage>
</organism>
<evidence type="ECO:0000259" key="1">
    <source>
        <dbReference type="Pfam" id="PF04536"/>
    </source>
</evidence>
<comment type="caution">
    <text evidence="2">The sequence shown here is derived from an EMBL/GenBank/DDBJ whole genome shotgun (WGS) entry which is preliminary data.</text>
</comment>
<evidence type="ECO:0000313" key="2">
    <source>
        <dbReference type="EMBL" id="TCN70091.1"/>
    </source>
</evidence>
<dbReference type="PANTHER" id="PTHR30373">
    <property type="entry name" value="UPF0603 PROTEIN YGCG"/>
    <property type="match status" value="1"/>
</dbReference>
<evidence type="ECO:0000313" key="3">
    <source>
        <dbReference type="Proteomes" id="UP000294830"/>
    </source>
</evidence>
<dbReference type="Proteomes" id="UP000294830">
    <property type="component" value="Unassembled WGS sequence"/>
</dbReference>
<name>A0A4R2EN00_9BACT</name>
<reference evidence="2 3" key="1">
    <citation type="submission" date="2019-03" db="EMBL/GenBank/DDBJ databases">
        <title>Genomic Encyclopedia of Archaeal and Bacterial Type Strains, Phase II (KMG-II): from individual species to whole genera.</title>
        <authorList>
            <person name="Goeker M."/>
        </authorList>
    </citation>
    <scope>NUCLEOTIDE SEQUENCE [LARGE SCALE GENOMIC DNA]</scope>
    <source>
        <strain evidence="2 3">RL-C</strain>
    </source>
</reference>
<dbReference type="Gene3D" id="3.10.310.50">
    <property type="match status" value="1"/>
</dbReference>
<sequence>MLGLLFNYFTMKSQLLFSEKDQEAIVNAIKEAELNTSGEIRVHIEAHCKEKNVLDRAANVFAELGMHQTDLRNGVLFYLATADRKFAIIGDAGINKRVPTNFWECIKNTMANKFKEGLFTEGLTEGLLLAGEQLKKHFPRATDDVNELSDEISFGDSKE</sequence>
<gene>
    <name evidence="2" type="ORF">CLV25_10442</name>
</gene>
<accession>A0A4R2EN00</accession>
<dbReference type="PANTHER" id="PTHR30373:SF8">
    <property type="entry name" value="BLL7265 PROTEIN"/>
    <property type="match status" value="1"/>
</dbReference>
<proteinExistence type="predicted"/>
<dbReference type="Pfam" id="PF04536">
    <property type="entry name" value="TPM_phosphatase"/>
    <property type="match status" value="1"/>
</dbReference>
<dbReference type="InterPro" id="IPR007621">
    <property type="entry name" value="TPM_dom"/>
</dbReference>
<feature type="domain" description="TPM" evidence="1">
    <location>
        <begin position="16"/>
        <end position="128"/>
    </location>
</feature>
<dbReference type="EMBL" id="SLWB01000004">
    <property type="protein sequence ID" value="TCN70091.1"/>
    <property type="molecule type" value="Genomic_DNA"/>
</dbReference>
<protein>
    <submittedName>
        <fullName evidence="2">TLP18.3/Psb32/MOLO-1 phosphatase superfamily protein</fullName>
    </submittedName>
</protein>
<dbReference type="AlphaFoldDB" id="A0A4R2EN00"/>
<keyword evidence="3" id="KW-1185">Reference proteome</keyword>